<dbReference type="Pfam" id="PF16079">
    <property type="entry name" value="Phage_holin_5_2"/>
    <property type="match status" value="1"/>
</dbReference>
<keyword evidence="1" id="KW-1133">Transmembrane helix</keyword>
<dbReference type="Proteomes" id="UP000577724">
    <property type="component" value="Unassembled WGS sequence"/>
</dbReference>
<gene>
    <name evidence="2" type="ORF">HP548_01150</name>
</gene>
<sequence length="92" mass="9862">MEWDIIQGLIDGRLLIVLAACWVIGYVLKQTPKVPDWTIIYIVTAVAIVFVILMLGLLVESVVQGILVGAVAVFGNQLVKQAKKGADADANA</sequence>
<name>A0ABX2MCM0_9BACL</name>
<dbReference type="RefSeq" id="WP_175380664.1">
    <property type="nucleotide sequence ID" value="NZ_CBCRYD010000024.1"/>
</dbReference>
<accession>A0ABX2MCM0</accession>
<evidence type="ECO:0000313" key="3">
    <source>
        <dbReference type="Proteomes" id="UP000577724"/>
    </source>
</evidence>
<dbReference type="InterPro" id="IPR032111">
    <property type="entry name" value="Clostridium_phage_holin"/>
</dbReference>
<keyword evidence="1" id="KW-0472">Membrane</keyword>
<evidence type="ECO:0000313" key="2">
    <source>
        <dbReference type="EMBL" id="NUU52703.1"/>
    </source>
</evidence>
<comment type="caution">
    <text evidence="2">The sequence shown here is derived from an EMBL/GenBank/DDBJ whole genome shotgun (WGS) entry which is preliminary data.</text>
</comment>
<keyword evidence="1" id="KW-0812">Transmembrane</keyword>
<feature type="transmembrane region" description="Helical" evidence="1">
    <location>
        <begin position="12"/>
        <end position="28"/>
    </location>
</feature>
<evidence type="ECO:0008006" key="4">
    <source>
        <dbReference type="Google" id="ProtNLM"/>
    </source>
</evidence>
<protein>
    <recommendedName>
        <fullName evidence="4">Phage holin family Hol44, holin superfamily V</fullName>
    </recommendedName>
</protein>
<feature type="transmembrane region" description="Helical" evidence="1">
    <location>
        <begin position="40"/>
        <end position="59"/>
    </location>
</feature>
<proteinExistence type="predicted"/>
<dbReference type="EMBL" id="JABMCC010000081">
    <property type="protein sequence ID" value="NUU52703.1"/>
    <property type="molecule type" value="Genomic_DNA"/>
</dbReference>
<organism evidence="2 3">
    <name type="scientific">Paenibacillus taichungensis</name>
    <dbReference type="NCBI Taxonomy" id="484184"/>
    <lineage>
        <taxon>Bacteria</taxon>
        <taxon>Bacillati</taxon>
        <taxon>Bacillota</taxon>
        <taxon>Bacilli</taxon>
        <taxon>Bacillales</taxon>
        <taxon>Paenibacillaceae</taxon>
        <taxon>Paenibacillus</taxon>
    </lineage>
</organism>
<evidence type="ECO:0000256" key="1">
    <source>
        <dbReference type="SAM" id="Phobius"/>
    </source>
</evidence>
<keyword evidence="3" id="KW-1185">Reference proteome</keyword>
<reference evidence="2 3" key="1">
    <citation type="submission" date="2020-05" db="EMBL/GenBank/DDBJ databases">
        <title>Genome Sequencing of Type Strains.</title>
        <authorList>
            <person name="Lemaire J.F."/>
            <person name="Inderbitzin P."/>
            <person name="Gregorio O.A."/>
            <person name="Collins S.B."/>
            <person name="Wespe N."/>
            <person name="Knight-Connoni V."/>
        </authorList>
    </citation>
    <scope>NUCLEOTIDE SEQUENCE [LARGE SCALE GENOMIC DNA]</scope>
    <source>
        <strain evidence="2 3">DSM 19942</strain>
    </source>
</reference>
<dbReference type="GeneID" id="97129290"/>